<dbReference type="EMBL" id="CAJVPP010007118">
    <property type="protein sequence ID" value="CAG8684640.1"/>
    <property type="molecule type" value="Genomic_DNA"/>
</dbReference>
<keyword evidence="2" id="KW-1185">Reference proteome</keyword>
<dbReference type="AlphaFoldDB" id="A0A9N9HF96"/>
<gene>
    <name evidence="1" type="ORF">FMOSSE_LOCUS13069</name>
</gene>
<dbReference type="Proteomes" id="UP000789375">
    <property type="component" value="Unassembled WGS sequence"/>
</dbReference>
<evidence type="ECO:0000313" key="2">
    <source>
        <dbReference type="Proteomes" id="UP000789375"/>
    </source>
</evidence>
<accession>A0A9N9HF96</accession>
<feature type="non-terminal residue" evidence="1">
    <location>
        <position position="1"/>
    </location>
</feature>
<reference evidence="1" key="1">
    <citation type="submission" date="2021-06" db="EMBL/GenBank/DDBJ databases">
        <authorList>
            <person name="Kallberg Y."/>
            <person name="Tangrot J."/>
            <person name="Rosling A."/>
        </authorList>
    </citation>
    <scope>NUCLEOTIDE SEQUENCE</scope>
    <source>
        <strain evidence="1">87-6 pot B 2015</strain>
    </source>
</reference>
<organism evidence="1 2">
    <name type="scientific">Funneliformis mosseae</name>
    <name type="common">Endomycorrhizal fungus</name>
    <name type="synonym">Glomus mosseae</name>
    <dbReference type="NCBI Taxonomy" id="27381"/>
    <lineage>
        <taxon>Eukaryota</taxon>
        <taxon>Fungi</taxon>
        <taxon>Fungi incertae sedis</taxon>
        <taxon>Mucoromycota</taxon>
        <taxon>Glomeromycotina</taxon>
        <taxon>Glomeromycetes</taxon>
        <taxon>Glomerales</taxon>
        <taxon>Glomeraceae</taxon>
        <taxon>Funneliformis</taxon>
    </lineage>
</organism>
<name>A0A9N9HF96_FUNMO</name>
<sequence>EKRLSDQLLDESKKEYFDTAGQEYLVTAGQEDYREILDKKSVLLVKRSIRDTGY</sequence>
<comment type="caution">
    <text evidence="1">The sequence shown here is derived from an EMBL/GenBank/DDBJ whole genome shotgun (WGS) entry which is preliminary data.</text>
</comment>
<evidence type="ECO:0000313" key="1">
    <source>
        <dbReference type="EMBL" id="CAG8684640.1"/>
    </source>
</evidence>
<protein>
    <submittedName>
        <fullName evidence="1">1994_t:CDS:1</fullName>
    </submittedName>
</protein>
<proteinExistence type="predicted"/>